<evidence type="ECO:0000313" key="2">
    <source>
        <dbReference type="EMBL" id="GJC87028.1"/>
    </source>
</evidence>
<gene>
    <name evidence="2" type="ORF">ColLi_09866</name>
</gene>
<protein>
    <submittedName>
        <fullName evidence="2">Uncharacterized protein</fullName>
    </submittedName>
</protein>
<feature type="compositionally biased region" description="Polar residues" evidence="1">
    <location>
        <begin position="73"/>
        <end position="87"/>
    </location>
</feature>
<evidence type="ECO:0000256" key="1">
    <source>
        <dbReference type="SAM" id="MobiDB-lite"/>
    </source>
</evidence>
<dbReference type="AlphaFoldDB" id="A0AA37LWY6"/>
<dbReference type="Proteomes" id="UP001055172">
    <property type="component" value="Unassembled WGS sequence"/>
</dbReference>
<organism evidence="2 3">
    <name type="scientific">Colletotrichum liriopes</name>
    <dbReference type="NCBI Taxonomy" id="708192"/>
    <lineage>
        <taxon>Eukaryota</taxon>
        <taxon>Fungi</taxon>
        <taxon>Dikarya</taxon>
        <taxon>Ascomycota</taxon>
        <taxon>Pezizomycotina</taxon>
        <taxon>Sordariomycetes</taxon>
        <taxon>Hypocreomycetidae</taxon>
        <taxon>Glomerellales</taxon>
        <taxon>Glomerellaceae</taxon>
        <taxon>Colletotrichum</taxon>
        <taxon>Colletotrichum spaethianum species complex</taxon>
    </lineage>
</organism>
<dbReference type="EMBL" id="BPPX01000024">
    <property type="protein sequence ID" value="GJC87028.1"/>
    <property type="molecule type" value="Genomic_DNA"/>
</dbReference>
<keyword evidence="3" id="KW-1185">Reference proteome</keyword>
<sequence length="97" mass="10884">MSHDDGNSWGQEARRHATLGICYRERLGVEKAFRATRGEFRKLSLDKIRNTVLVNANPVGHDRADEEARASRSDLSTDQSPQGQVNAKCSDFRGPDR</sequence>
<accession>A0AA37LWY6</accession>
<name>A0AA37LWY6_9PEZI</name>
<feature type="compositionally biased region" description="Basic and acidic residues" evidence="1">
    <location>
        <begin position="60"/>
        <end position="72"/>
    </location>
</feature>
<comment type="caution">
    <text evidence="2">The sequence shown here is derived from an EMBL/GenBank/DDBJ whole genome shotgun (WGS) entry which is preliminary data.</text>
</comment>
<feature type="region of interest" description="Disordered" evidence="1">
    <location>
        <begin position="57"/>
        <end position="97"/>
    </location>
</feature>
<evidence type="ECO:0000313" key="3">
    <source>
        <dbReference type="Proteomes" id="UP001055172"/>
    </source>
</evidence>
<proteinExistence type="predicted"/>
<reference evidence="2 3" key="1">
    <citation type="submission" date="2021-07" db="EMBL/GenBank/DDBJ databases">
        <title>Genome data of Colletotrichum spaethianum.</title>
        <authorList>
            <person name="Utami Y.D."/>
            <person name="Hiruma K."/>
        </authorList>
    </citation>
    <scope>NUCLEOTIDE SEQUENCE [LARGE SCALE GENOMIC DNA]</scope>
    <source>
        <strain evidence="2 3">MAFF 242679</strain>
    </source>
</reference>